<dbReference type="AlphaFoldDB" id="A0A381ZZX3"/>
<reference evidence="2" key="1">
    <citation type="submission" date="2018-05" db="EMBL/GenBank/DDBJ databases">
        <authorList>
            <person name="Lanie J.A."/>
            <person name="Ng W.-L."/>
            <person name="Kazmierczak K.M."/>
            <person name="Andrzejewski T.M."/>
            <person name="Davidsen T.M."/>
            <person name="Wayne K.J."/>
            <person name="Tettelin H."/>
            <person name="Glass J.I."/>
            <person name="Rusch D."/>
            <person name="Podicherti R."/>
            <person name="Tsui H.-C.T."/>
            <person name="Winkler M.E."/>
        </authorList>
    </citation>
    <scope>NUCLEOTIDE SEQUENCE</scope>
</reference>
<protein>
    <recommendedName>
        <fullName evidence="3">Cytochrome c biogenesis protein CcmE</fullName>
    </recommendedName>
</protein>
<accession>A0A381ZZX3</accession>
<feature type="transmembrane region" description="Helical" evidence="1">
    <location>
        <begin position="7"/>
        <end position="26"/>
    </location>
</feature>
<proteinExistence type="predicted"/>
<sequence>MKKNGRFMVGLVGVAAVVTYLIWTGVSETMVYYLTTVELLERVEIDPTFHGVGVKVSGQVIPGTYHRGEG</sequence>
<evidence type="ECO:0000256" key="1">
    <source>
        <dbReference type="SAM" id="Phobius"/>
    </source>
</evidence>
<evidence type="ECO:0008006" key="3">
    <source>
        <dbReference type="Google" id="ProtNLM"/>
    </source>
</evidence>
<gene>
    <name evidence="2" type="ORF">METZ01_LOCUS147654</name>
</gene>
<name>A0A381ZZX3_9ZZZZ</name>
<keyword evidence="1" id="KW-0472">Membrane</keyword>
<keyword evidence="1" id="KW-0812">Transmembrane</keyword>
<feature type="non-terminal residue" evidence="2">
    <location>
        <position position="70"/>
    </location>
</feature>
<evidence type="ECO:0000313" key="2">
    <source>
        <dbReference type="EMBL" id="SVA94800.1"/>
    </source>
</evidence>
<organism evidence="2">
    <name type="scientific">marine metagenome</name>
    <dbReference type="NCBI Taxonomy" id="408172"/>
    <lineage>
        <taxon>unclassified sequences</taxon>
        <taxon>metagenomes</taxon>
        <taxon>ecological metagenomes</taxon>
    </lineage>
</organism>
<keyword evidence="1" id="KW-1133">Transmembrane helix</keyword>
<dbReference type="EMBL" id="UINC01023339">
    <property type="protein sequence ID" value="SVA94800.1"/>
    <property type="molecule type" value="Genomic_DNA"/>
</dbReference>